<dbReference type="GO" id="GO:0016020">
    <property type="term" value="C:membrane"/>
    <property type="evidence" value="ECO:0007669"/>
    <property type="project" value="TreeGrafter"/>
</dbReference>
<dbReference type="CDD" id="cd07389">
    <property type="entry name" value="MPP_PhoD"/>
    <property type="match status" value="1"/>
</dbReference>
<reference evidence="2 3" key="1">
    <citation type="submission" date="2019-02" db="EMBL/GenBank/DDBJ databases">
        <title>Genome sequencing of the rare red list fungi Phlebia centrifuga.</title>
        <authorList>
            <person name="Buettner E."/>
            <person name="Kellner H."/>
        </authorList>
    </citation>
    <scope>NUCLEOTIDE SEQUENCE [LARGE SCALE GENOMIC DNA]</scope>
    <source>
        <strain evidence="2 3">DSM 108282</strain>
    </source>
</reference>
<dbReference type="Gene3D" id="3.60.21.70">
    <property type="entry name" value="PhoD-like phosphatase"/>
    <property type="match status" value="2"/>
</dbReference>
<accession>A0A4V3XAM8</accession>
<dbReference type="InterPro" id="IPR018946">
    <property type="entry name" value="PhoD-like_MPP"/>
</dbReference>
<dbReference type="AlphaFoldDB" id="A0A4V3XAM8"/>
<dbReference type="EMBL" id="SGPJ01000107">
    <property type="protein sequence ID" value="THG98712.1"/>
    <property type="molecule type" value="Genomic_DNA"/>
</dbReference>
<proteinExistence type="predicted"/>
<comment type="caution">
    <text evidence="2">The sequence shown here is derived from an EMBL/GenBank/DDBJ whole genome shotgun (WGS) entry which is preliminary data.</text>
</comment>
<dbReference type="Proteomes" id="UP000309038">
    <property type="component" value="Unassembled WGS sequence"/>
</dbReference>
<evidence type="ECO:0000259" key="1">
    <source>
        <dbReference type="Pfam" id="PF19050"/>
    </source>
</evidence>
<feature type="domain" description="PhoD-like phosphatase" evidence="1">
    <location>
        <begin position="180"/>
        <end position="285"/>
    </location>
</feature>
<protein>
    <recommendedName>
        <fullName evidence="1">PhoD-like phosphatase domain-containing protein</fullName>
    </recommendedName>
</protein>
<feature type="domain" description="PhoD-like phosphatase" evidence="1">
    <location>
        <begin position="12"/>
        <end position="156"/>
    </location>
</feature>
<dbReference type="PANTHER" id="PTHR46689:SF1">
    <property type="entry name" value="PHOD-LIKE PHOSPHATASE DOMAIN-CONTAINING PROTEIN"/>
    <property type="match status" value="1"/>
</dbReference>
<name>A0A4V3XAM8_9APHY</name>
<dbReference type="InterPro" id="IPR043904">
    <property type="entry name" value="PhoD_2-like"/>
</dbReference>
<organism evidence="2 3">
    <name type="scientific">Hermanssonia centrifuga</name>
    <dbReference type="NCBI Taxonomy" id="98765"/>
    <lineage>
        <taxon>Eukaryota</taxon>
        <taxon>Fungi</taxon>
        <taxon>Dikarya</taxon>
        <taxon>Basidiomycota</taxon>
        <taxon>Agaricomycotina</taxon>
        <taxon>Agaricomycetes</taxon>
        <taxon>Polyporales</taxon>
        <taxon>Meruliaceae</taxon>
        <taxon>Hermanssonia</taxon>
    </lineage>
</organism>
<dbReference type="Pfam" id="PF19050">
    <property type="entry name" value="PhoD_2"/>
    <property type="match status" value="2"/>
</dbReference>
<sequence length="285" mass="32306">MRVTYSINDGQEMDFFVPGRSQNMRWAAYSCNGFSAGVNPDTFRGPGFQSGYDPVWTDLLQKHAEEPFHALVGGGDQLYCDGIVREPEMQNWVSTKLPEKKRNYPLTEDMRFAIDRFYFNHYCQIFRSGAFARANSSIPMLNMLDDHDIIDGFGSCIPIAYPRMVFLETALESKLNPLVALGRAGSMGLSGFVNKFNADAELLDDLNDHWTAKSHKRERNWFIERMQHIAKDKHMRVTFLSGDVHCAAVGVLKTFVKGKNAVEIPPPMDYRYMLNVVSSAIVNTP</sequence>
<gene>
    <name evidence="2" type="ORF">EW026_g3512</name>
</gene>
<evidence type="ECO:0000313" key="3">
    <source>
        <dbReference type="Proteomes" id="UP000309038"/>
    </source>
</evidence>
<keyword evidence="3" id="KW-1185">Reference proteome</keyword>
<evidence type="ECO:0000313" key="2">
    <source>
        <dbReference type="EMBL" id="THG98712.1"/>
    </source>
</evidence>
<dbReference type="InterPro" id="IPR038607">
    <property type="entry name" value="PhoD-like_sf"/>
</dbReference>
<dbReference type="PANTHER" id="PTHR46689">
    <property type="entry name" value="MEMBRANE PROTEIN, PUTATIVE-RELATED"/>
    <property type="match status" value="1"/>
</dbReference>